<dbReference type="EMBL" id="MVHZ01000025">
    <property type="protein sequence ID" value="ORA98082.1"/>
    <property type="molecule type" value="Genomic_DNA"/>
</dbReference>
<feature type="region of interest" description="Disordered" evidence="2">
    <location>
        <begin position="404"/>
        <end position="447"/>
    </location>
</feature>
<dbReference type="InterPro" id="IPR000030">
    <property type="entry name" value="PPE_dom"/>
</dbReference>
<dbReference type="RefSeq" id="WP_083027638.1">
    <property type="nucleotide sequence ID" value="NZ_AP022589.1"/>
</dbReference>
<dbReference type="PANTHER" id="PTHR46766:SF1">
    <property type="entry name" value="GLUTAMINE-RICH PROTEIN 2"/>
    <property type="match status" value="1"/>
</dbReference>
<feature type="domain" description="PPE" evidence="3">
    <location>
        <begin position="6"/>
        <end position="169"/>
    </location>
</feature>
<dbReference type="GO" id="GO:0052572">
    <property type="term" value="P:response to host immune response"/>
    <property type="evidence" value="ECO:0007669"/>
    <property type="project" value="TreeGrafter"/>
</dbReference>
<evidence type="ECO:0000313" key="6">
    <source>
        <dbReference type="Proteomes" id="UP000192320"/>
    </source>
</evidence>
<proteinExistence type="inferred from homology"/>
<feature type="compositionally biased region" description="Pro residues" evidence="2">
    <location>
        <begin position="363"/>
        <end position="380"/>
    </location>
</feature>
<feature type="region of interest" description="Disordered" evidence="2">
    <location>
        <begin position="498"/>
        <end position="530"/>
    </location>
</feature>
<dbReference type="AlphaFoldDB" id="A0AA91RKU6"/>
<dbReference type="Pfam" id="PF18878">
    <property type="entry name" value="PPE-PPW"/>
    <property type="match status" value="1"/>
</dbReference>
<feature type="compositionally biased region" description="Low complexity" evidence="2">
    <location>
        <begin position="417"/>
        <end position="428"/>
    </location>
</feature>
<organism evidence="5 6">
    <name type="scientific">Mycolicibacter minnesotensis</name>
    <dbReference type="NCBI Taxonomy" id="1118379"/>
    <lineage>
        <taxon>Bacteria</taxon>
        <taxon>Bacillati</taxon>
        <taxon>Actinomycetota</taxon>
        <taxon>Actinomycetes</taxon>
        <taxon>Mycobacteriales</taxon>
        <taxon>Mycobacteriaceae</taxon>
        <taxon>Mycolicibacter</taxon>
    </lineage>
</organism>
<dbReference type="InterPro" id="IPR038332">
    <property type="entry name" value="PPE_sf"/>
</dbReference>
<dbReference type="Pfam" id="PF00823">
    <property type="entry name" value="PPE"/>
    <property type="match status" value="1"/>
</dbReference>
<evidence type="ECO:0000259" key="3">
    <source>
        <dbReference type="Pfam" id="PF00823"/>
    </source>
</evidence>
<name>A0AA91RKU6_9MYCO</name>
<accession>A0AA91RKU6</accession>
<feature type="compositionally biased region" description="Basic residues" evidence="2">
    <location>
        <begin position="433"/>
        <end position="443"/>
    </location>
</feature>
<evidence type="ECO:0000259" key="4">
    <source>
        <dbReference type="Pfam" id="PF18878"/>
    </source>
</evidence>
<dbReference type="Gene3D" id="1.20.1260.20">
    <property type="entry name" value="PPE superfamily"/>
    <property type="match status" value="1"/>
</dbReference>
<keyword evidence="6" id="KW-1185">Reference proteome</keyword>
<feature type="region of interest" description="Disordered" evidence="2">
    <location>
        <begin position="359"/>
        <end position="380"/>
    </location>
</feature>
<dbReference type="SUPFAM" id="SSF140459">
    <property type="entry name" value="PE/PPE dimer-like"/>
    <property type="match status" value="1"/>
</dbReference>
<protein>
    <recommendedName>
        <fullName evidence="7">PPE family protein</fullName>
    </recommendedName>
</protein>
<dbReference type="FunFam" id="1.20.1260.20:FF:000001">
    <property type="entry name" value="PPE family protein PPE41"/>
    <property type="match status" value="1"/>
</dbReference>
<evidence type="ECO:0000313" key="5">
    <source>
        <dbReference type="EMBL" id="ORA98082.1"/>
    </source>
</evidence>
<comment type="caution">
    <text evidence="5">The sequence shown here is derived from an EMBL/GenBank/DDBJ whole genome shotgun (WGS) entry which is preliminary data.</text>
</comment>
<dbReference type="InterPro" id="IPR043641">
    <property type="entry name" value="PPE-PPW_C"/>
</dbReference>
<comment type="similarity">
    <text evidence="1">Belongs to the mycobacterial PPE family.</text>
</comment>
<feature type="domain" description="PPE-PPW subfamily C-terminal" evidence="4">
    <location>
        <begin position="471"/>
        <end position="516"/>
    </location>
</feature>
<dbReference type="Proteomes" id="UP000192320">
    <property type="component" value="Unassembled WGS sequence"/>
</dbReference>
<evidence type="ECO:0000256" key="1">
    <source>
        <dbReference type="ARBA" id="ARBA00010652"/>
    </source>
</evidence>
<reference evidence="5 6" key="1">
    <citation type="submission" date="2017-02" db="EMBL/GenBank/DDBJ databases">
        <title>The new phylogeny of genus Mycobacterium.</title>
        <authorList>
            <person name="Tortoli E."/>
            <person name="Trovato A."/>
            <person name="Cirillo D.M."/>
        </authorList>
    </citation>
    <scope>NUCLEOTIDE SEQUENCE [LARGE SCALE GENOMIC DNA]</scope>
    <source>
        <strain evidence="5 6">DSM 45633</strain>
    </source>
</reference>
<gene>
    <name evidence="5" type="ORF">BST33_17220</name>
</gene>
<sequence>MTAPAFMALPPEVHSALLSSGPGPGAVLAAAGTWNSLSAEYAEVAAELGEVLGAIEAGVWEGPSAQSYAAANVPYLAWLAQASADSAVAAAQHETVAAAYVTALAAMPTMAELAANHAVHGVLVATNFFGVNTIPIALNEADYARMWVQAAATMSAYQAVAGSAAASVPPTPVAPAILKSEAAAGVADSSDPLDPWGPAHTWTDPVLEGIAQVLRSVGVNWEPASGTINGLPYTAYVNPATGLYWVKNTVTLIQEVNYVLFNFPTNPEVALLLLNPATLSTFLIAHPLVAIELGVAIGSSLTAPWAGLSALSALAAIPWPTGSPLPLDVLPQAVADPGPVTTVPNLHVVGLPGSVPATGAPAAAPPASVPGGASPPAPAPAAPAAMGFFPAVVGFGGGPGVGFDSTNRTGSGARAQAKSPASDSAAEESAARRSSRTRRRRKAQLHDHGYADMNVEVDAQWAPPTGGGSLASDGSAGALGFEGSVVKHDVRQAGLTTLAGDSFGSAPTAPLLPGSWTGQPSEVKDPDAQP</sequence>
<dbReference type="PANTHER" id="PTHR46766">
    <property type="entry name" value="GLUTAMINE-RICH PROTEIN 2"/>
    <property type="match status" value="1"/>
</dbReference>
<evidence type="ECO:0008006" key="7">
    <source>
        <dbReference type="Google" id="ProtNLM"/>
    </source>
</evidence>
<evidence type="ECO:0000256" key="2">
    <source>
        <dbReference type="SAM" id="MobiDB-lite"/>
    </source>
</evidence>